<sequence length="379" mass="42024">MKTPLAAPAPPGVPADTMVSEMGPCGGTAGVPAAGEAQSLKPPIFLVGFISWKTFMDQWFPDHQVIRLSTGPKTLASFVRKIPRILRDRRSQIYVWSYKSPRVVEIFCRLFAVPLVRVEDGFLRSVQLGAMHVPPLSLCFAERALYFDATVESDLEHLLQTYDFVADAGLMERARAGIAALIASRLSKYNSGQDTDIEALYGPKRTPRILVVGQVEGDMSMIKGMTRQMTNNDLVRAVVRENPDAQVIYKPHPEVLRGIRKKPVQSSPDEVRDICLVLGEDVALADAFETVDRVYTMTSLSGLEALIRGIPVTCFGMPFYAGWGATDDRETCSRRTRRLTVEQIFAAAYLLHPRYLDPTTGENLSFEEALALLARMKKG</sequence>
<reference evidence="1 2" key="1">
    <citation type="submission" date="2019-07" db="EMBL/GenBank/DDBJ databases">
        <title>Whole genome shotgun sequence of Rhizobium naphthalenivorans NBRC 107585.</title>
        <authorList>
            <person name="Hosoyama A."/>
            <person name="Uohara A."/>
            <person name="Ohji S."/>
            <person name="Ichikawa N."/>
        </authorList>
    </citation>
    <scope>NUCLEOTIDE SEQUENCE [LARGE SCALE GENOMIC DNA]</scope>
    <source>
        <strain evidence="1 2">NBRC 107585</strain>
    </source>
</reference>
<evidence type="ECO:0000313" key="1">
    <source>
        <dbReference type="EMBL" id="GEO85177.1"/>
    </source>
</evidence>
<gene>
    <name evidence="1" type="ORF">RNA01_21090</name>
</gene>
<accession>A0A512HI97</accession>
<dbReference type="AlphaFoldDB" id="A0A512HI97"/>
<dbReference type="GO" id="GO:0000271">
    <property type="term" value="P:polysaccharide biosynthetic process"/>
    <property type="evidence" value="ECO:0007669"/>
    <property type="project" value="InterPro"/>
</dbReference>
<organism evidence="1 2">
    <name type="scientific">Ciceribacter naphthalenivorans</name>
    <dbReference type="NCBI Taxonomy" id="1118451"/>
    <lineage>
        <taxon>Bacteria</taxon>
        <taxon>Pseudomonadati</taxon>
        <taxon>Pseudomonadota</taxon>
        <taxon>Alphaproteobacteria</taxon>
        <taxon>Hyphomicrobiales</taxon>
        <taxon>Rhizobiaceae</taxon>
        <taxon>Ciceribacter</taxon>
    </lineage>
</organism>
<evidence type="ECO:0000313" key="2">
    <source>
        <dbReference type="Proteomes" id="UP000321717"/>
    </source>
</evidence>
<dbReference type="Proteomes" id="UP000321717">
    <property type="component" value="Unassembled WGS sequence"/>
</dbReference>
<dbReference type="EMBL" id="BJZP01000008">
    <property type="protein sequence ID" value="GEO85177.1"/>
    <property type="molecule type" value="Genomic_DNA"/>
</dbReference>
<dbReference type="GO" id="GO:0015774">
    <property type="term" value="P:polysaccharide transport"/>
    <property type="evidence" value="ECO:0007669"/>
    <property type="project" value="InterPro"/>
</dbReference>
<protein>
    <submittedName>
        <fullName evidence="1">Capsular polysaccharide biosynthesis protein</fullName>
    </submittedName>
</protein>
<dbReference type="RefSeq" id="WP_235916564.1">
    <property type="nucleotide sequence ID" value="NZ_BJZP01000008.1"/>
</dbReference>
<proteinExistence type="predicted"/>
<keyword evidence="2" id="KW-1185">Reference proteome</keyword>
<name>A0A512HI97_9HYPH</name>
<dbReference type="CDD" id="cd16439">
    <property type="entry name" value="beta_Kdo_transferase_KpsC_2"/>
    <property type="match status" value="1"/>
</dbReference>
<dbReference type="Pfam" id="PF05159">
    <property type="entry name" value="Capsule_synth"/>
    <property type="match status" value="1"/>
</dbReference>
<dbReference type="InterPro" id="IPR007833">
    <property type="entry name" value="Capsule_polysaccharide_synth"/>
</dbReference>
<comment type="caution">
    <text evidence="1">The sequence shown here is derived from an EMBL/GenBank/DDBJ whole genome shotgun (WGS) entry which is preliminary data.</text>
</comment>